<evidence type="ECO:0000259" key="1">
    <source>
        <dbReference type="PROSITE" id="PS50206"/>
    </source>
</evidence>
<dbReference type="Pfam" id="PF00581">
    <property type="entry name" value="Rhodanese"/>
    <property type="match status" value="1"/>
</dbReference>
<reference evidence="3 5" key="1">
    <citation type="submission" date="2015-10" db="EMBL/GenBank/DDBJ databases">
        <title>Draft genome sequence of Salegentibacter salinarum KCTC 12975.</title>
        <authorList>
            <person name="Lin W."/>
            <person name="Zheng Q."/>
        </authorList>
    </citation>
    <scope>NUCLEOTIDE SEQUENCE [LARGE SCALE GENOMIC DNA]</scope>
    <source>
        <strain evidence="3 5">KCTC 12974</strain>
    </source>
</reference>
<dbReference type="EMBL" id="MJBR01000002">
    <property type="protein sequence ID" value="OEY73771.1"/>
    <property type="molecule type" value="Genomic_DNA"/>
</dbReference>
<dbReference type="AlphaFoldDB" id="A0A2N0U2J7"/>
<dbReference type="PROSITE" id="PS50206">
    <property type="entry name" value="RHODANESE_3"/>
    <property type="match status" value="1"/>
</dbReference>
<accession>A0A2N0U2J7</accession>
<name>A0A2N0U2J7_9FLAO</name>
<dbReference type="PANTHER" id="PTHR43031">
    <property type="entry name" value="FAD-DEPENDENT OXIDOREDUCTASE"/>
    <property type="match status" value="1"/>
</dbReference>
<dbReference type="InterPro" id="IPR001763">
    <property type="entry name" value="Rhodanese-like_dom"/>
</dbReference>
<dbReference type="Proteomes" id="UP000176009">
    <property type="component" value="Unassembled WGS sequence"/>
</dbReference>
<dbReference type="GO" id="GO:0016740">
    <property type="term" value="F:transferase activity"/>
    <property type="evidence" value="ECO:0007669"/>
    <property type="project" value="UniProtKB-KW"/>
</dbReference>
<organism evidence="3 5">
    <name type="scientific">Salegentibacter salarius</name>
    <dbReference type="NCBI Taxonomy" id="435906"/>
    <lineage>
        <taxon>Bacteria</taxon>
        <taxon>Pseudomonadati</taxon>
        <taxon>Bacteroidota</taxon>
        <taxon>Flavobacteriia</taxon>
        <taxon>Flavobacteriales</taxon>
        <taxon>Flavobacteriaceae</taxon>
        <taxon>Salegentibacter</taxon>
    </lineage>
</organism>
<dbReference type="CDD" id="cd00158">
    <property type="entry name" value="RHOD"/>
    <property type="match status" value="1"/>
</dbReference>
<keyword evidence="3" id="KW-0808">Transferase</keyword>
<dbReference type="Proteomes" id="UP000232533">
    <property type="component" value="Unassembled WGS sequence"/>
</dbReference>
<evidence type="ECO:0000313" key="3">
    <source>
        <dbReference type="EMBL" id="PKD21231.1"/>
    </source>
</evidence>
<proteinExistence type="predicted"/>
<dbReference type="EMBL" id="LKTR01000004">
    <property type="protein sequence ID" value="PKD21231.1"/>
    <property type="molecule type" value="Genomic_DNA"/>
</dbReference>
<dbReference type="RefSeq" id="WP_070052804.1">
    <property type="nucleotide sequence ID" value="NZ_FVZF01000010.1"/>
</dbReference>
<dbReference type="SUPFAM" id="SSF52821">
    <property type="entry name" value="Rhodanese/Cell cycle control phosphatase"/>
    <property type="match status" value="1"/>
</dbReference>
<dbReference type="OrthoDB" id="9800872at2"/>
<comment type="caution">
    <text evidence="3">The sequence shown here is derived from an EMBL/GenBank/DDBJ whole genome shotgun (WGS) entry which is preliminary data.</text>
</comment>
<sequence>MIAKLKELLGIKPAPNYRELLQEGGIIVDVRTKAEFSGGHIKGSKNIPLQTLPANLSKLKDKDKPVITCCASGMRSASAKSVLKSNGFSNVYNGGSWSRLNSQIS</sequence>
<dbReference type="SMART" id="SM00450">
    <property type="entry name" value="RHOD"/>
    <property type="match status" value="1"/>
</dbReference>
<dbReference type="InterPro" id="IPR036873">
    <property type="entry name" value="Rhodanese-like_dom_sf"/>
</dbReference>
<evidence type="ECO:0000313" key="2">
    <source>
        <dbReference type="EMBL" id="OEY73771.1"/>
    </source>
</evidence>
<reference evidence="2 4" key="2">
    <citation type="submission" date="2016-09" db="EMBL/GenBank/DDBJ databases">
        <title>Genome Sequence of Salegentibacter salarius,Isolated from a Marine Solar Saltern of the Yellow Sea in South Korea.</title>
        <authorList>
            <person name="Zheng Q."/>
            <person name="Liu Y."/>
        </authorList>
    </citation>
    <scope>NUCLEOTIDE SEQUENCE [LARGE SCALE GENOMIC DNA]</scope>
    <source>
        <strain evidence="2 4">KCTC 12974</strain>
    </source>
</reference>
<keyword evidence="4" id="KW-1185">Reference proteome</keyword>
<feature type="domain" description="Rhodanese" evidence="1">
    <location>
        <begin position="21"/>
        <end position="105"/>
    </location>
</feature>
<protein>
    <submittedName>
        <fullName evidence="3">Sulfurtransferase</fullName>
    </submittedName>
</protein>
<gene>
    <name evidence="3" type="ORF">APR40_07335</name>
    <name evidence="2" type="ORF">BHS39_07340</name>
</gene>
<evidence type="ECO:0000313" key="4">
    <source>
        <dbReference type="Proteomes" id="UP000176009"/>
    </source>
</evidence>
<evidence type="ECO:0000313" key="5">
    <source>
        <dbReference type="Proteomes" id="UP000232533"/>
    </source>
</evidence>
<dbReference type="PANTHER" id="PTHR43031:SF1">
    <property type="entry name" value="PYRIDINE NUCLEOTIDE-DISULPHIDE OXIDOREDUCTASE"/>
    <property type="match status" value="1"/>
</dbReference>
<dbReference type="Gene3D" id="3.40.250.10">
    <property type="entry name" value="Rhodanese-like domain"/>
    <property type="match status" value="1"/>
</dbReference>
<dbReference type="InterPro" id="IPR050229">
    <property type="entry name" value="GlpE_sulfurtransferase"/>
</dbReference>